<protein>
    <submittedName>
        <fullName evidence="10">TolC family protein</fullName>
    </submittedName>
</protein>
<reference evidence="10" key="1">
    <citation type="submission" date="2021-06" db="EMBL/GenBank/DDBJ databases">
        <title>44 bacteria genomes isolated from Dapeng, Shenzhen.</title>
        <authorList>
            <person name="Zheng W."/>
            <person name="Yu S."/>
            <person name="Huang Y."/>
        </authorList>
    </citation>
    <scope>NUCLEOTIDE SEQUENCE</scope>
    <source>
        <strain evidence="10">DP5N28-2</strain>
    </source>
</reference>
<sequence length="1225" mass="137855">MRYHLLTKNFIMESGCLNEDGTDLVLTDRNITHYDLAEVVVGLNDHMLINCDLSEVNSEFGQFCYTIFNLSFLTKTTCGAGRSMLASEYGYTSDPVGGRNEILAGNLEFHKPNLPEGINVVAMPYRSITHYDLAEVVAGLHDHELTYCDLSEVRVEDTGHVFPVYGSEFWYEVGLFYYKHFNLTQNEDMACGAGQISTLGMMFGWLNVGSANRLYPSLPKAYRSQANYGIGKLVGVPRGGGRLPSPFRDAFRSVFTSSVPEGFPPDPGDDRNENRAGSLEFHKPTLPEGIKVVAMPCRSVTHCDLAEVVAGLHDYVLTYCDLSEVNSDFGPFCYTIFNLSFYTRTTCGAGQSILASEYGFTSDPVGGRNEKMAGNLMFQDTHLSGGIGVEVMPYRSIKYCDLAEVVAGLHDHELTYCDLAEVRVEDTGHVFPVYGSEFRFTVGIFYYTHFYLNGDREMTCGAGQSILAPEYGYTLDPVGGRNEKMAGNLMFQDTHLSGGIGIEVMPYRNITHCDLAEVVAGLNDHILINCDLSEVGSKFGMCSCQRFYLNGDREMTCGAGQSILAPEYGFTLDPVGGRNEKMAGNLMFQDTHLSGGIGVEVMAYRNITHYDLAEVVAVLNDHVLINCDLAEVGSKFGMCSCQRFYLNGDREMTCGAGQSILAPEYGFTFDPVGGRNEKMAYSSGEFIRRKSSRQRIRRDATGDSDNAGLLNISFNYFVPCALIIFFLLFLPLTWVDAQTIPSKSENSSNSVNVSATDTLYLTSDDLIDIALAESPELELANIQYTIASLQYDRFATFLKPSLNLNAQIPVLNRAINVIDQPDGQQDFINQSSMRNRIGASLDYQLATTGGRIYVSSNLERLDVFKTDAFDYSKSYFFTPVTIGIEQPLFQFNAVKWQKEILKRQEERTEARRVLEQEAVVYQIVSGFYDLEMIRRRMDLLKSKMEDSRSLIKIKKQLFERGSGSQAEMKQLALDTLQSGIEYRAIALDYGNKNRHLMDLSGLDRDHFLVPVSSSEIYLPAIDVNTAIRQAIHHRARTAGIRLRMAQAERDIEEAEKDRGVALDISASLGLNNTAEAFSGLQYNFLDRELLSIGLRMPITDWGRREINRQLANTQLDELQKTLATEEREISRQVIELYHRYQYLQDKMTVNDEALRTAQDIYESIRDQYLRGQTDWISLQQNRTSLDNATLTYYQTRSEAVKVYYQIRSITLYDFERNEELLYHEK</sequence>
<evidence type="ECO:0000256" key="2">
    <source>
        <dbReference type="ARBA" id="ARBA00007613"/>
    </source>
</evidence>
<keyword evidence="11" id="KW-1185">Reference proteome</keyword>
<dbReference type="InterPro" id="IPR003423">
    <property type="entry name" value="OMP_efflux"/>
</dbReference>
<evidence type="ECO:0000256" key="6">
    <source>
        <dbReference type="ARBA" id="ARBA00023136"/>
    </source>
</evidence>
<proteinExistence type="inferred from homology"/>
<comment type="subcellular location">
    <subcellularLocation>
        <location evidence="1">Cell outer membrane</location>
    </subcellularLocation>
</comment>
<keyword evidence="5" id="KW-0812">Transmembrane</keyword>
<dbReference type="SUPFAM" id="SSF56954">
    <property type="entry name" value="Outer membrane efflux proteins (OEP)"/>
    <property type="match status" value="1"/>
</dbReference>
<dbReference type="Gene3D" id="1.20.1600.10">
    <property type="entry name" value="Outer membrane efflux proteins (OEP)"/>
    <property type="match status" value="1"/>
</dbReference>
<evidence type="ECO:0000256" key="5">
    <source>
        <dbReference type="ARBA" id="ARBA00022692"/>
    </source>
</evidence>
<dbReference type="AlphaFoldDB" id="A0A953HYQ3"/>
<comment type="similarity">
    <text evidence="2">Belongs to the outer membrane factor (OMF) (TC 1.B.17) family.</text>
</comment>
<dbReference type="GO" id="GO:1990281">
    <property type="term" value="C:efflux pump complex"/>
    <property type="evidence" value="ECO:0007669"/>
    <property type="project" value="TreeGrafter"/>
</dbReference>
<keyword evidence="7" id="KW-0998">Cell outer membrane</keyword>
<evidence type="ECO:0000256" key="3">
    <source>
        <dbReference type="ARBA" id="ARBA00022448"/>
    </source>
</evidence>
<evidence type="ECO:0000256" key="1">
    <source>
        <dbReference type="ARBA" id="ARBA00004442"/>
    </source>
</evidence>
<keyword evidence="8" id="KW-0175">Coiled coil</keyword>
<evidence type="ECO:0000256" key="8">
    <source>
        <dbReference type="SAM" id="Coils"/>
    </source>
</evidence>
<keyword evidence="6" id="KW-0472">Membrane</keyword>
<dbReference type="RefSeq" id="WP_222581778.1">
    <property type="nucleotide sequence ID" value="NZ_JAHVHU010000027.1"/>
</dbReference>
<dbReference type="EMBL" id="JAHVHU010000027">
    <property type="protein sequence ID" value="MBY5960228.1"/>
    <property type="molecule type" value="Genomic_DNA"/>
</dbReference>
<dbReference type="InterPro" id="IPR051906">
    <property type="entry name" value="TolC-like"/>
</dbReference>
<evidence type="ECO:0000256" key="9">
    <source>
        <dbReference type="SAM" id="MobiDB-lite"/>
    </source>
</evidence>
<dbReference type="Pfam" id="PF02321">
    <property type="entry name" value="OEP"/>
    <property type="match status" value="1"/>
</dbReference>
<gene>
    <name evidence="10" type="ORF">KUV50_18905</name>
</gene>
<feature type="coiled-coil region" evidence="8">
    <location>
        <begin position="1108"/>
        <end position="1135"/>
    </location>
</feature>
<dbReference type="PANTHER" id="PTHR30026:SF20">
    <property type="entry name" value="OUTER MEMBRANE PROTEIN TOLC"/>
    <property type="match status" value="1"/>
</dbReference>
<feature type="coiled-coil region" evidence="8">
    <location>
        <begin position="1037"/>
        <end position="1064"/>
    </location>
</feature>
<dbReference type="GO" id="GO:0015288">
    <property type="term" value="F:porin activity"/>
    <property type="evidence" value="ECO:0007669"/>
    <property type="project" value="TreeGrafter"/>
</dbReference>
<accession>A0A953HYQ3</accession>
<name>A0A953HYQ3_9BACT</name>
<evidence type="ECO:0000313" key="10">
    <source>
        <dbReference type="EMBL" id="MBY5960228.1"/>
    </source>
</evidence>
<feature type="region of interest" description="Disordered" evidence="9">
    <location>
        <begin position="258"/>
        <end position="277"/>
    </location>
</feature>
<evidence type="ECO:0000313" key="11">
    <source>
        <dbReference type="Proteomes" id="UP000753961"/>
    </source>
</evidence>
<feature type="compositionally biased region" description="Basic and acidic residues" evidence="9">
    <location>
        <begin position="268"/>
        <end position="277"/>
    </location>
</feature>
<evidence type="ECO:0000256" key="7">
    <source>
        <dbReference type="ARBA" id="ARBA00023237"/>
    </source>
</evidence>
<keyword evidence="3" id="KW-0813">Transport</keyword>
<dbReference type="PANTHER" id="PTHR30026">
    <property type="entry name" value="OUTER MEMBRANE PROTEIN TOLC"/>
    <property type="match status" value="1"/>
</dbReference>
<dbReference type="GO" id="GO:0009279">
    <property type="term" value="C:cell outer membrane"/>
    <property type="evidence" value="ECO:0007669"/>
    <property type="project" value="UniProtKB-SubCell"/>
</dbReference>
<dbReference type="GO" id="GO:0015562">
    <property type="term" value="F:efflux transmembrane transporter activity"/>
    <property type="evidence" value="ECO:0007669"/>
    <property type="project" value="InterPro"/>
</dbReference>
<keyword evidence="4" id="KW-1134">Transmembrane beta strand</keyword>
<evidence type="ECO:0000256" key="4">
    <source>
        <dbReference type="ARBA" id="ARBA00022452"/>
    </source>
</evidence>
<comment type="caution">
    <text evidence="10">The sequence shown here is derived from an EMBL/GenBank/DDBJ whole genome shotgun (WGS) entry which is preliminary data.</text>
</comment>
<organism evidence="10 11">
    <name type="scientific">Membranihabitans marinus</name>
    <dbReference type="NCBI Taxonomy" id="1227546"/>
    <lineage>
        <taxon>Bacteria</taxon>
        <taxon>Pseudomonadati</taxon>
        <taxon>Bacteroidota</taxon>
        <taxon>Saprospiria</taxon>
        <taxon>Saprospirales</taxon>
        <taxon>Saprospiraceae</taxon>
        <taxon>Membranihabitans</taxon>
    </lineage>
</organism>
<dbReference type="Proteomes" id="UP000753961">
    <property type="component" value="Unassembled WGS sequence"/>
</dbReference>